<dbReference type="HOGENOM" id="CLU_059703_1_0_9"/>
<name>H6NDT2_9BACL</name>
<keyword evidence="2" id="KW-1185">Reference proteome</keyword>
<dbReference type="KEGG" id="pmq:PM3016_5431"/>
<dbReference type="EMBL" id="CP003235">
    <property type="protein sequence ID" value="AFC32131.1"/>
    <property type="molecule type" value="Genomic_DNA"/>
</dbReference>
<accession>H6NDT2</accession>
<protein>
    <submittedName>
        <fullName evidence="1">Uncharacterized protein</fullName>
    </submittedName>
</protein>
<organism evidence="1 2">
    <name type="scientific">Paenibacillus mucilaginosus 3016</name>
    <dbReference type="NCBI Taxonomy" id="1116391"/>
    <lineage>
        <taxon>Bacteria</taxon>
        <taxon>Bacillati</taxon>
        <taxon>Bacillota</taxon>
        <taxon>Bacilli</taxon>
        <taxon>Bacillales</taxon>
        <taxon>Paenibacillaceae</taxon>
        <taxon>Paenibacillus</taxon>
    </lineage>
</organism>
<evidence type="ECO:0000313" key="2">
    <source>
        <dbReference type="Proteomes" id="UP000007523"/>
    </source>
</evidence>
<dbReference type="Pfam" id="PF22759">
    <property type="entry name" value="E217_GP41"/>
    <property type="match status" value="1"/>
</dbReference>
<evidence type="ECO:0000313" key="1">
    <source>
        <dbReference type="EMBL" id="AFC32131.1"/>
    </source>
</evidence>
<dbReference type="Proteomes" id="UP000007523">
    <property type="component" value="Chromosome"/>
</dbReference>
<sequence>MTQINAFGREVEVLVGDLRFYMDGQSGLDIEFDVPFDDDVIPNEATVTIYNVSSDTYNQISAGQKLIINAGYRGDRGSIFVGEVSEMMPFHEKPDSRIMIKGIDSHVYVEAQLEKTYGPGTTGSTIINDLIRQLGLPIGKIELPDDVTYPRGYSVYGRIVDSLKQVATDCAALAFMARGQVYVCSRFFGEETDFTLSEDTGLIGSPRLTMVDIAKTNLDYVAKQPKTKRKRSTTARVTYGKKDEEQEEQFTVQSLLNHRFGTAKILQVLSVNYNFVYRICRGRHICNDSEFTTEMELM</sequence>
<dbReference type="NCBIfam" id="NF047561">
    <property type="entry name" value="orf58_phage_fam"/>
    <property type="match status" value="1"/>
</dbReference>
<gene>
    <name evidence="1" type="ORF">PM3016_5431</name>
</gene>
<dbReference type="RefSeq" id="WP_014371567.1">
    <property type="nucleotide sequence ID" value="NC_016935.1"/>
</dbReference>
<dbReference type="STRING" id="1116391.PM3016_5431"/>
<dbReference type="InterPro" id="IPR054496">
    <property type="entry name" value="E217_GP41"/>
</dbReference>
<reference evidence="1 2" key="1">
    <citation type="journal article" date="2012" name="J. Bacteriol.">
        <title>Complete Genome Sequence of Paenibacillus mucilaginosus 3016, a Bacterium Functional as Microbial Fertilizer.</title>
        <authorList>
            <person name="Ma M."/>
            <person name="Wang Z."/>
            <person name="Li L."/>
            <person name="Jiang X."/>
            <person name="Guan D."/>
            <person name="Cao F."/>
            <person name="Chen H."/>
            <person name="Wang X."/>
            <person name="Shen D."/>
            <person name="Du B."/>
            <person name="Li J."/>
        </authorList>
    </citation>
    <scope>NUCLEOTIDE SEQUENCE [LARGE SCALE GENOMIC DNA]</scope>
    <source>
        <strain evidence="1 2">3016</strain>
    </source>
</reference>
<dbReference type="AlphaFoldDB" id="H6NDT2"/>
<proteinExistence type="predicted"/>